<dbReference type="OrthoDB" id="1935170at2759"/>
<protein>
    <submittedName>
        <fullName evidence="2">Guanylate kinase 2, chloroplastic/mitochondrial-like</fullName>
    </submittedName>
</protein>
<gene>
    <name evidence="2" type="primary">LOC120109261</name>
</gene>
<dbReference type="PANTHER" id="PTHR23117">
    <property type="entry name" value="GUANYLATE KINASE-RELATED"/>
    <property type="match status" value="1"/>
</dbReference>
<sequence length="194" mass="21937">MERVVIFPQLSLLPSMLFRRVFTSIARSQLSTPLWSSISVAIPRFSTRNRPEIQRKRFGSRLMASAARTGDGRRSPFVPLPPPDADKAELYRGLEAAIGSSFSSEPLSPPPNPLIIVISGPSGVGKDAVIKRLLEVRQQIHFVVTAPVEQNDQVKLMARTTILLQKRNFFQWLKERAFRICPCIWRLQRDTKTA</sequence>
<dbReference type="PANTHER" id="PTHR23117:SF13">
    <property type="entry name" value="GUANYLATE KINASE"/>
    <property type="match status" value="1"/>
</dbReference>
<dbReference type="AlphaFoldDB" id="A0A8B8ZXA6"/>
<dbReference type="GO" id="GO:0004385">
    <property type="term" value="F:GMP kinase activity"/>
    <property type="evidence" value="ECO:0007669"/>
    <property type="project" value="TreeGrafter"/>
</dbReference>
<feature type="non-terminal residue" evidence="2">
    <location>
        <position position="194"/>
    </location>
</feature>
<keyword evidence="1" id="KW-1185">Reference proteome</keyword>
<dbReference type="RefSeq" id="XP_038978945.1">
    <property type="nucleotide sequence ID" value="XM_039123017.1"/>
</dbReference>
<proteinExistence type="predicted"/>
<dbReference type="SUPFAM" id="SSF52540">
    <property type="entry name" value="P-loop containing nucleoside triphosphate hydrolases"/>
    <property type="match status" value="1"/>
</dbReference>
<accession>A0A8B8ZXA6</accession>
<dbReference type="InterPro" id="IPR027417">
    <property type="entry name" value="P-loop_NTPase"/>
</dbReference>
<reference evidence="2" key="1">
    <citation type="submission" date="2025-08" db="UniProtKB">
        <authorList>
            <consortium name="RefSeq"/>
        </authorList>
    </citation>
    <scope>IDENTIFICATION</scope>
    <source>
        <tissue evidence="2">Young leaves</tissue>
    </source>
</reference>
<organism evidence="1 2">
    <name type="scientific">Phoenix dactylifera</name>
    <name type="common">Date palm</name>
    <dbReference type="NCBI Taxonomy" id="42345"/>
    <lineage>
        <taxon>Eukaryota</taxon>
        <taxon>Viridiplantae</taxon>
        <taxon>Streptophyta</taxon>
        <taxon>Embryophyta</taxon>
        <taxon>Tracheophyta</taxon>
        <taxon>Spermatophyta</taxon>
        <taxon>Magnoliopsida</taxon>
        <taxon>Liliopsida</taxon>
        <taxon>Arecaceae</taxon>
        <taxon>Coryphoideae</taxon>
        <taxon>Phoeniceae</taxon>
        <taxon>Phoenix</taxon>
    </lineage>
</organism>
<dbReference type="KEGG" id="pda:120109261"/>
<evidence type="ECO:0000313" key="1">
    <source>
        <dbReference type="Proteomes" id="UP000228380"/>
    </source>
</evidence>
<evidence type="ECO:0000313" key="2">
    <source>
        <dbReference type="RefSeq" id="XP_038978945.1"/>
    </source>
</evidence>
<dbReference type="GeneID" id="120109261"/>
<dbReference type="Gene3D" id="3.40.50.300">
    <property type="entry name" value="P-loop containing nucleotide triphosphate hydrolases"/>
    <property type="match status" value="1"/>
</dbReference>
<dbReference type="GO" id="GO:0005829">
    <property type="term" value="C:cytosol"/>
    <property type="evidence" value="ECO:0007669"/>
    <property type="project" value="TreeGrafter"/>
</dbReference>
<dbReference type="Proteomes" id="UP000228380">
    <property type="component" value="Unplaced"/>
</dbReference>
<name>A0A8B8ZXA6_PHODC</name>